<evidence type="ECO:0000313" key="1">
    <source>
        <dbReference type="EMBL" id="MFC0711832.1"/>
    </source>
</evidence>
<comment type="caution">
    <text evidence="1">The sequence shown here is derived from an EMBL/GenBank/DDBJ whole genome shotgun (WGS) entry which is preliminary data.</text>
</comment>
<dbReference type="RefSeq" id="WP_376948905.1">
    <property type="nucleotide sequence ID" value="NZ_CP183182.1"/>
</dbReference>
<keyword evidence="2" id="KW-1185">Reference proteome</keyword>
<evidence type="ECO:0000313" key="2">
    <source>
        <dbReference type="Proteomes" id="UP001589891"/>
    </source>
</evidence>
<proteinExistence type="predicted"/>
<gene>
    <name evidence="1" type="ORF">ACFFGX_20565</name>
</gene>
<organism evidence="1 2">
    <name type="scientific">Azorhizophilus paspali</name>
    <name type="common">Azotobacter paspali</name>
    <dbReference type="NCBI Taxonomy" id="69963"/>
    <lineage>
        <taxon>Bacteria</taxon>
        <taxon>Pseudomonadati</taxon>
        <taxon>Pseudomonadota</taxon>
        <taxon>Gammaproteobacteria</taxon>
        <taxon>Pseudomonadales</taxon>
        <taxon>Pseudomonadaceae</taxon>
        <taxon>Azorhizophilus</taxon>
    </lineage>
</organism>
<dbReference type="Proteomes" id="UP001589891">
    <property type="component" value="Unassembled WGS sequence"/>
</dbReference>
<accession>A0ABV6SQM4</accession>
<reference evidence="1 2" key="1">
    <citation type="submission" date="2024-09" db="EMBL/GenBank/DDBJ databases">
        <authorList>
            <person name="Sun Q."/>
            <person name="Mori K."/>
        </authorList>
    </citation>
    <scope>NUCLEOTIDE SEQUENCE [LARGE SCALE GENOMIC DNA]</scope>
    <source>
        <strain evidence="1 2">NCAIM B.01794</strain>
    </source>
</reference>
<name>A0ABV6SQM4_AZOPA</name>
<sequence length="117" mass="12975">MRGFLLLAIHSFDFGQKQGGRLDEGATGVAQFPATQIPRLGVVWLVPTKAEHLTLREKRIGRKLAEVVLAIMRQRKSLDLDLPAALGKHVAGGSVAKIRLIAERARVIFSETFDERF</sequence>
<dbReference type="EMBL" id="JBHLSS010000136">
    <property type="protein sequence ID" value="MFC0711832.1"/>
    <property type="molecule type" value="Genomic_DNA"/>
</dbReference>
<protein>
    <submittedName>
        <fullName evidence="1">Uncharacterized protein</fullName>
    </submittedName>
</protein>